<dbReference type="InterPro" id="IPR016187">
    <property type="entry name" value="CTDL_fold"/>
</dbReference>
<gene>
    <name evidence="1" type="ORF">X975_06448</name>
</gene>
<organism evidence="1 2">
    <name type="scientific">Stegodyphus mimosarum</name>
    <name type="common">African social velvet spider</name>
    <dbReference type="NCBI Taxonomy" id="407821"/>
    <lineage>
        <taxon>Eukaryota</taxon>
        <taxon>Metazoa</taxon>
        <taxon>Ecdysozoa</taxon>
        <taxon>Arthropoda</taxon>
        <taxon>Chelicerata</taxon>
        <taxon>Arachnida</taxon>
        <taxon>Araneae</taxon>
        <taxon>Araneomorphae</taxon>
        <taxon>Entelegynae</taxon>
        <taxon>Eresoidea</taxon>
        <taxon>Eresidae</taxon>
        <taxon>Stegodyphus</taxon>
    </lineage>
</organism>
<evidence type="ECO:0000313" key="1">
    <source>
        <dbReference type="EMBL" id="KFM80278.1"/>
    </source>
</evidence>
<dbReference type="AlphaFoldDB" id="A0A087USD9"/>
<dbReference type="Proteomes" id="UP000054359">
    <property type="component" value="Unassembled WGS sequence"/>
</dbReference>
<dbReference type="SUPFAM" id="SSF56436">
    <property type="entry name" value="C-type lectin-like"/>
    <property type="match status" value="1"/>
</dbReference>
<protein>
    <recommendedName>
        <fullName evidence="3">C-type lectin domain-containing protein</fullName>
    </recommendedName>
</protein>
<sequence length="81" mass="9155">MQCMGLLSEIAHPTMFSWKRINCSEQYYFICEKDAEHPTDPVPDQSYSACKIKTTTPIPIQNSTETTTLISNQTSPLSKLN</sequence>
<feature type="non-terminal residue" evidence="1">
    <location>
        <position position="81"/>
    </location>
</feature>
<reference evidence="1 2" key="1">
    <citation type="submission" date="2013-11" db="EMBL/GenBank/DDBJ databases">
        <title>Genome sequencing of Stegodyphus mimosarum.</title>
        <authorList>
            <person name="Bechsgaard J."/>
        </authorList>
    </citation>
    <scope>NUCLEOTIDE SEQUENCE [LARGE SCALE GENOMIC DNA]</scope>
</reference>
<dbReference type="EMBL" id="KK121347">
    <property type="protein sequence ID" value="KFM80278.1"/>
    <property type="molecule type" value="Genomic_DNA"/>
</dbReference>
<proteinExistence type="predicted"/>
<evidence type="ECO:0000313" key="2">
    <source>
        <dbReference type="Proteomes" id="UP000054359"/>
    </source>
</evidence>
<name>A0A087USD9_STEMI</name>
<keyword evidence="2" id="KW-1185">Reference proteome</keyword>
<accession>A0A087USD9</accession>
<evidence type="ECO:0008006" key="3">
    <source>
        <dbReference type="Google" id="ProtNLM"/>
    </source>
</evidence>